<dbReference type="KEGG" id="ahel:Q31a_61330"/>
<dbReference type="Proteomes" id="UP000318017">
    <property type="component" value="Chromosome"/>
</dbReference>
<sequence length="95" mass="10365">MLIKINKCPAFVSSSDHPTRTPRSIAIIPTTGIEAQLPRLEPNIYPADLREQRNPALAKELTSTTPLPDSTFGAAASIELHKFFAARRAVDLIAI</sequence>
<reference evidence="1 2" key="1">
    <citation type="submission" date="2019-02" db="EMBL/GenBank/DDBJ databases">
        <title>Deep-cultivation of Planctomycetes and their phenomic and genomic characterization uncovers novel biology.</title>
        <authorList>
            <person name="Wiegand S."/>
            <person name="Jogler M."/>
            <person name="Boedeker C."/>
            <person name="Pinto D."/>
            <person name="Vollmers J."/>
            <person name="Rivas-Marin E."/>
            <person name="Kohn T."/>
            <person name="Peeters S.H."/>
            <person name="Heuer A."/>
            <person name="Rast P."/>
            <person name="Oberbeckmann S."/>
            <person name="Bunk B."/>
            <person name="Jeske O."/>
            <person name="Meyerdierks A."/>
            <person name="Storesund J.E."/>
            <person name="Kallscheuer N."/>
            <person name="Luecker S."/>
            <person name="Lage O.M."/>
            <person name="Pohl T."/>
            <person name="Merkel B.J."/>
            <person name="Hornburger P."/>
            <person name="Mueller R.-W."/>
            <person name="Bruemmer F."/>
            <person name="Labrenz M."/>
            <person name="Spormann A.M."/>
            <person name="Op den Camp H."/>
            <person name="Overmann J."/>
            <person name="Amann R."/>
            <person name="Jetten M.S.M."/>
            <person name="Mascher T."/>
            <person name="Medema M.H."/>
            <person name="Devos D.P."/>
            <person name="Kaster A.-K."/>
            <person name="Ovreas L."/>
            <person name="Rohde M."/>
            <person name="Galperin M.Y."/>
            <person name="Jogler C."/>
        </authorList>
    </citation>
    <scope>NUCLEOTIDE SEQUENCE [LARGE SCALE GENOMIC DNA]</scope>
    <source>
        <strain evidence="1 2">Q31a</strain>
    </source>
</reference>
<evidence type="ECO:0000313" key="2">
    <source>
        <dbReference type="Proteomes" id="UP000318017"/>
    </source>
</evidence>
<keyword evidence="2" id="KW-1185">Reference proteome</keyword>
<organism evidence="1 2">
    <name type="scientific">Aureliella helgolandensis</name>
    <dbReference type="NCBI Taxonomy" id="2527968"/>
    <lineage>
        <taxon>Bacteria</taxon>
        <taxon>Pseudomonadati</taxon>
        <taxon>Planctomycetota</taxon>
        <taxon>Planctomycetia</taxon>
        <taxon>Pirellulales</taxon>
        <taxon>Pirellulaceae</taxon>
        <taxon>Aureliella</taxon>
    </lineage>
</organism>
<evidence type="ECO:0000313" key="1">
    <source>
        <dbReference type="EMBL" id="QDV27740.1"/>
    </source>
</evidence>
<name>A0A518GGM9_9BACT</name>
<dbReference type="EMBL" id="CP036298">
    <property type="protein sequence ID" value="QDV27740.1"/>
    <property type="molecule type" value="Genomic_DNA"/>
</dbReference>
<protein>
    <submittedName>
        <fullName evidence="1">Uncharacterized protein</fullName>
    </submittedName>
</protein>
<accession>A0A518GGM9</accession>
<proteinExistence type="predicted"/>
<gene>
    <name evidence="1" type="ORF">Q31a_61330</name>
</gene>
<dbReference type="AlphaFoldDB" id="A0A518GGM9"/>